<keyword evidence="2" id="KW-0812">Transmembrane</keyword>
<dbReference type="Gene3D" id="3.30.1330.60">
    <property type="entry name" value="OmpA-like domain"/>
    <property type="match status" value="1"/>
</dbReference>
<reference evidence="4 5" key="1">
    <citation type="journal article" date="2013" name="BMC Microbiol.">
        <title>Identification of the type II cytochrome c maturation pathway in anammox bacteria by comparative genomics.</title>
        <authorList>
            <person name="Ferousi C."/>
            <person name="Speth D.R."/>
            <person name="Reimann J."/>
            <person name="Op den Camp H.J."/>
            <person name="Allen J.W."/>
            <person name="Keltjens J.T."/>
            <person name="Jetten M.S."/>
        </authorList>
    </citation>
    <scope>NUCLEOTIDE SEQUENCE [LARGE SCALE GENOMIC DNA]</scope>
    <source>
        <strain evidence="4">RU1</strain>
    </source>
</reference>
<evidence type="ECO:0000259" key="3">
    <source>
        <dbReference type="PROSITE" id="PS51123"/>
    </source>
</evidence>
<dbReference type="PANTHER" id="PTHR30329">
    <property type="entry name" value="STATOR ELEMENT OF FLAGELLAR MOTOR COMPLEX"/>
    <property type="match status" value="1"/>
</dbReference>
<dbReference type="InterPro" id="IPR036737">
    <property type="entry name" value="OmpA-like_sf"/>
</dbReference>
<evidence type="ECO:0000313" key="4">
    <source>
        <dbReference type="EMBL" id="KKO20409.1"/>
    </source>
</evidence>
<proteinExistence type="predicted"/>
<evidence type="ECO:0000313" key="5">
    <source>
        <dbReference type="Proteomes" id="UP000034954"/>
    </source>
</evidence>
<dbReference type="EMBL" id="LAQJ01000106">
    <property type="protein sequence ID" value="KKO20409.1"/>
    <property type="molecule type" value="Genomic_DNA"/>
</dbReference>
<dbReference type="CDD" id="cd07185">
    <property type="entry name" value="OmpA_C-like"/>
    <property type="match status" value="1"/>
</dbReference>
<dbReference type="PANTHER" id="PTHR30329:SF21">
    <property type="entry name" value="LIPOPROTEIN YIAD-RELATED"/>
    <property type="match status" value="1"/>
</dbReference>
<dbReference type="Proteomes" id="UP000034954">
    <property type="component" value="Unassembled WGS sequence"/>
</dbReference>
<accession>A0A0M2V130</accession>
<dbReference type="PROSITE" id="PS51123">
    <property type="entry name" value="OMPA_2"/>
    <property type="match status" value="1"/>
</dbReference>
<keyword evidence="4" id="KW-0969">Cilium</keyword>
<keyword evidence="5" id="KW-1185">Reference proteome</keyword>
<dbReference type="InterPro" id="IPR050330">
    <property type="entry name" value="Bact_OuterMem_StrucFunc"/>
</dbReference>
<gene>
    <name evidence="4" type="primary">motB_2</name>
    <name evidence="4" type="ORF">BROFUL_00880</name>
</gene>
<dbReference type="GO" id="GO:0016020">
    <property type="term" value="C:membrane"/>
    <property type="evidence" value="ECO:0007669"/>
    <property type="project" value="UniProtKB-UniRule"/>
</dbReference>
<keyword evidence="4" id="KW-0966">Cell projection</keyword>
<dbReference type="Pfam" id="PF00691">
    <property type="entry name" value="OmpA"/>
    <property type="match status" value="1"/>
</dbReference>
<dbReference type="InterPro" id="IPR006665">
    <property type="entry name" value="OmpA-like"/>
</dbReference>
<protein>
    <submittedName>
        <fullName evidence="4">H+-driven flagellar motor component MotB</fullName>
    </submittedName>
</protein>
<feature type="domain" description="OmpA-like" evidence="3">
    <location>
        <begin position="113"/>
        <end position="232"/>
    </location>
</feature>
<dbReference type="AlphaFoldDB" id="A0A0M2V130"/>
<keyword evidence="2" id="KW-1133">Transmembrane helix</keyword>
<comment type="caution">
    <text evidence="4">The sequence shown here is derived from an EMBL/GenBank/DDBJ whole genome shotgun (WGS) entry which is preliminary data.</text>
</comment>
<name>A0A0M2V130_9BACT</name>
<keyword evidence="4" id="KW-0282">Flagellum</keyword>
<evidence type="ECO:0000256" key="2">
    <source>
        <dbReference type="SAM" id="Phobius"/>
    </source>
</evidence>
<organism evidence="4 5">
    <name type="scientific">Candidatus Brocadia fulgida</name>
    <dbReference type="NCBI Taxonomy" id="380242"/>
    <lineage>
        <taxon>Bacteria</taxon>
        <taxon>Pseudomonadati</taxon>
        <taxon>Planctomycetota</taxon>
        <taxon>Candidatus Brocadiia</taxon>
        <taxon>Candidatus Brocadiales</taxon>
        <taxon>Candidatus Brocadiaceae</taxon>
        <taxon>Candidatus Brocadia</taxon>
    </lineage>
</organism>
<dbReference type="SUPFAM" id="SSF103088">
    <property type="entry name" value="OmpA-like"/>
    <property type="match status" value="1"/>
</dbReference>
<feature type="transmembrane region" description="Helical" evidence="2">
    <location>
        <begin position="23"/>
        <end position="42"/>
    </location>
</feature>
<evidence type="ECO:0000256" key="1">
    <source>
        <dbReference type="PROSITE-ProRule" id="PRU00473"/>
    </source>
</evidence>
<sequence length="232" mass="26182">MSSNPHYAHHKKKKLPASGTPDLFWTSYGSVITILLAFFIIFQVNFTEEKKKEFIEEFKKSVRRSNITFGMGGILPGWNAGSVEGIHKMKYIYPDRKNEAPESGDKGIDLFDKEEEQIPAAVVIEFNENDATLSIDGKQSLNTLINLVGGRPCSLVIEGHARKNFVPSREYATCWKLSLARAEAVAKYLRDKGNISSKRLITIGYGNNKPLMKDMRSDYYNDRVSIIISIVK</sequence>
<keyword evidence="1 2" id="KW-0472">Membrane</keyword>